<gene>
    <name evidence="3" type="ORF">ACFFVK_04310</name>
</gene>
<evidence type="ECO:0000256" key="1">
    <source>
        <dbReference type="SAM" id="Coils"/>
    </source>
</evidence>
<comment type="caution">
    <text evidence="3">The sequence shown here is derived from an EMBL/GenBank/DDBJ whole genome shotgun (WGS) entry which is preliminary data.</text>
</comment>
<protein>
    <recommendedName>
        <fullName evidence="5">DUF4407 domain-containing protein</fullName>
    </recommendedName>
</protein>
<feature type="coiled-coil region" evidence="1">
    <location>
        <begin position="209"/>
        <end position="274"/>
    </location>
</feature>
<proteinExistence type="predicted"/>
<dbReference type="RefSeq" id="WP_278009447.1">
    <property type="nucleotide sequence ID" value="NZ_CP121112.1"/>
</dbReference>
<accession>A0ABV5H7C2</accession>
<evidence type="ECO:0000313" key="3">
    <source>
        <dbReference type="EMBL" id="MFB9107792.1"/>
    </source>
</evidence>
<dbReference type="EMBL" id="JBHMFE010000008">
    <property type="protein sequence ID" value="MFB9107792.1"/>
    <property type="molecule type" value="Genomic_DNA"/>
</dbReference>
<feature type="transmembrane region" description="Helical" evidence="2">
    <location>
        <begin position="23"/>
        <end position="45"/>
    </location>
</feature>
<feature type="transmembrane region" description="Helical" evidence="2">
    <location>
        <begin position="81"/>
        <end position="101"/>
    </location>
</feature>
<keyword evidence="2" id="KW-1133">Transmembrane helix</keyword>
<name>A0ABV5H7C2_9FLAO</name>
<keyword evidence="4" id="KW-1185">Reference proteome</keyword>
<keyword evidence="1" id="KW-0175">Coiled coil</keyword>
<reference evidence="3 4" key="1">
    <citation type="submission" date="2024-09" db="EMBL/GenBank/DDBJ databases">
        <authorList>
            <person name="Sun Q."/>
            <person name="Mori K."/>
        </authorList>
    </citation>
    <scope>NUCLEOTIDE SEQUENCE [LARGE SCALE GENOMIC DNA]</scope>
    <source>
        <strain evidence="3 4">CECT 8365</strain>
    </source>
</reference>
<evidence type="ECO:0000313" key="4">
    <source>
        <dbReference type="Proteomes" id="UP001589562"/>
    </source>
</evidence>
<evidence type="ECO:0000256" key="2">
    <source>
        <dbReference type="SAM" id="Phobius"/>
    </source>
</evidence>
<sequence>MDAITTNKVNNNLPEDFYKSTNFYTLAGTAGAVWLLCIVIGSLDIHNNLEPLYYRIIALVFSMLISIIMTLKKTSIKTEYWLFAFFNGLLIFVNASGINAITSNSKFGYSNENNRTAAGINNSSLNLASIFPFELKNRNWWENNDLFLENKKLKKENESLLRSKMEIVNKQKVLLLRFKDSISNLSTEKTDTINANNVLKNTKDLLDSNKLLLDRLKNLQIQNKIKEDKLLELNRLIEKNKESGNLTPNNQELINELKKKISEKDKYIKELKNTIEVNKKYNITDLEICKQKLIECRENKNER</sequence>
<feature type="coiled-coil region" evidence="1">
    <location>
        <begin position="143"/>
        <end position="170"/>
    </location>
</feature>
<dbReference type="Proteomes" id="UP001589562">
    <property type="component" value="Unassembled WGS sequence"/>
</dbReference>
<evidence type="ECO:0008006" key="5">
    <source>
        <dbReference type="Google" id="ProtNLM"/>
    </source>
</evidence>
<keyword evidence="2" id="KW-0812">Transmembrane</keyword>
<organism evidence="3 4">
    <name type="scientific">Flavobacterium gyeonganense</name>
    <dbReference type="NCBI Taxonomy" id="1310418"/>
    <lineage>
        <taxon>Bacteria</taxon>
        <taxon>Pseudomonadati</taxon>
        <taxon>Bacteroidota</taxon>
        <taxon>Flavobacteriia</taxon>
        <taxon>Flavobacteriales</taxon>
        <taxon>Flavobacteriaceae</taxon>
        <taxon>Flavobacterium</taxon>
    </lineage>
</organism>
<feature type="transmembrane region" description="Helical" evidence="2">
    <location>
        <begin position="52"/>
        <end position="69"/>
    </location>
</feature>
<keyword evidence="2" id="KW-0472">Membrane</keyword>